<proteinExistence type="inferred from homology"/>
<dbReference type="GO" id="GO:0003729">
    <property type="term" value="F:mRNA binding"/>
    <property type="evidence" value="ECO:0007669"/>
    <property type="project" value="TreeGrafter"/>
</dbReference>
<dbReference type="Proteomes" id="UP000095765">
    <property type="component" value="Unassembled WGS sequence"/>
</dbReference>
<sequence length="310" mass="33770">MPTYKPEGMLIDTVPNRQAFKSMTALMEAQASGRILESRAIVCDSNHNLIVDMGAWRGIIPRDEAALGIAEGTTRDIAIISRVNKPVCYRITGFERGGEGIVIPQLSRRAVQQECQDTYISKLVPGDVIDAKVTHLESFGCFVDIGCGLPSLIPIDAISVSRIAHPRDRFTPAQDIKAVVKAVEPDGRVSLTHKELLGTWSENAALFSPGETVAGIVRSIEDYGVFVELAPNLAGLAEPREGVTVGQHASVYIKSLIPEKMKAKLIIVDAFDAGWRAAPTPYFITEGHISRWQYSPACSDRLIETVFDPA</sequence>
<reference evidence="5 8" key="1">
    <citation type="submission" date="2015-09" db="EMBL/GenBank/DDBJ databases">
        <authorList>
            <consortium name="Pathogen Informatics"/>
        </authorList>
    </citation>
    <scope>NUCLEOTIDE SEQUENCE [LARGE SCALE GENOMIC DNA]</scope>
    <source>
        <strain evidence="5 8">2789STDY5834939</strain>
    </source>
</reference>
<dbReference type="PANTHER" id="PTHR10724">
    <property type="entry name" value="30S RIBOSOMAL PROTEIN S1"/>
    <property type="match status" value="1"/>
</dbReference>
<protein>
    <submittedName>
        <fullName evidence="5">30S ribosomal protein S1</fullName>
    </submittedName>
    <submittedName>
        <fullName evidence="6">RNA-binding protein</fullName>
    </submittedName>
    <submittedName>
        <fullName evidence="7">S1 RNA-binding domain-containing protein</fullName>
    </submittedName>
</protein>
<dbReference type="EMBL" id="CZBE01000033">
    <property type="protein sequence ID" value="CUQ17813.1"/>
    <property type="molecule type" value="Genomic_DNA"/>
</dbReference>
<evidence type="ECO:0000313" key="10">
    <source>
        <dbReference type="Proteomes" id="UP000260828"/>
    </source>
</evidence>
<dbReference type="InterPro" id="IPR012340">
    <property type="entry name" value="NA-bd_OB-fold"/>
</dbReference>
<dbReference type="Pfam" id="PF00575">
    <property type="entry name" value="S1"/>
    <property type="match status" value="1"/>
</dbReference>
<gene>
    <name evidence="5" type="primary">rpsA</name>
    <name evidence="6" type="ORF">B5F11_13935</name>
    <name evidence="7" type="ORF">DXC40_10075</name>
    <name evidence="5" type="ORF">ERS852551_03432</name>
</gene>
<evidence type="ECO:0000256" key="2">
    <source>
        <dbReference type="ARBA" id="ARBA00022980"/>
    </source>
</evidence>
<evidence type="ECO:0000313" key="8">
    <source>
        <dbReference type="Proteomes" id="UP000095765"/>
    </source>
</evidence>
<dbReference type="EMBL" id="NFKP01000019">
    <property type="protein sequence ID" value="OUP68332.1"/>
    <property type="molecule type" value="Genomic_DNA"/>
</dbReference>
<dbReference type="SUPFAM" id="SSF50249">
    <property type="entry name" value="Nucleic acid-binding proteins"/>
    <property type="match status" value="2"/>
</dbReference>
<evidence type="ECO:0000313" key="5">
    <source>
        <dbReference type="EMBL" id="CUQ17813.1"/>
    </source>
</evidence>
<dbReference type="AlphaFoldDB" id="A0A174U606"/>
<dbReference type="GO" id="GO:0003735">
    <property type="term" value="F:structural constituent of ribosome"/>
    <property type="evidence" value="ECO:0007669"/>
    <property type="project" value="TreeGrafter"/>
</dbReference>
<dbReference type="GeneID" id="72464646"/>
<dbReference type="PANTHER" id="PTHR10724:SF7">
    <property type="entry name" value="SMALL RIBOSOMAL SUBUNIT PROTEIN BS1C"/>
    <property type="match status" value="1"/>
</dbReference>
<reference evidence="7 10" key="4">
    <citation type="submission" date="2018-08" db="EMBL/GenBank/DDBJ databases">
        <title>A genome reference for cultivated species of the human gut microbiota.</title>
        <authorList>
            <person name="Zou Y."/>
            <person name="Xue W."/>
            <person name="Luo G."/>
        </authorList>
    </citation>
    <scope>NUCLEOTIDE SEQUENCE [LARGE SCALE GENOMIC DNA]</scope>
    <source>
        <strain evidence="7 10">TF05-12AC</strain>
    </source>
</reference>
<dbReference type="PROSITE" id="PS50126">
    <property type="entry name" value="S1"/>
    <property type="match status" value="2"/>
</dbReference>
<evidence type="ECO:0000256" key="3">
    <source>
        <dbReference type="ARBA" id="ARBA00023274"/>
    </source>
</evidence>
<organism evidence="5 8">
    <name type="scientific">Anaerotruncus colihominis</name>
    <dbReference type="NCBI Taxonomy" id="169435"/>
    <lineage>
        <taxon>Bacteria</taxon>
        <taxon>Bacillati</taxon>
        <taxon>Bacillota</taxon>
        <taxon>Clostridia</taxon>
        <taxon>Eubacteriales</taxon>
        <taxon>Oscillospiraceae</taxon>
        <taxon>Anaerotruncus</taxon>
    </lineage>
</organism>
<dbReference type="Proteomes" id="UP000196386">
    <property type="component" value="Unassembled WGS sequence"/>
</dbReference>
<accession>A0A174U606</accession>
<reference evidence="6" key="3">
    <citation type="journal article" date="2018" name="BMC Genomics">
        <title>Whole genome sequencing and function prediction of 133 gut anaerobes isolated from chicken caecum in pure cultures.</title>
        <authorList>
            <person name="Medvecky M."/>
            <person name="Cejkova D."/>
            <person name="Polansky O."/>
            <person name="Karasova D."/>
            <person name="Kubasova T."/>
            <person name="Cizek A."/>
            <person name="Rychlik I."/>
        </authorList>
    </citation>
    <scope>NUCLEOTIDE SEQUENCE</scope>
    <source>
        <strain evidence="6">An175</strain>
    </source>
</reference>
<keyword evidence="3" id="KW-0687">Ribonucleoprotein</keyword>
<evidence type="ECO:0000313" key="7">
    <source>
        <dbReference type="EMBL" id="RGE67817.1"/>
    </source>
</evidence>
<dbReference type="GO" id="GO:0006412">
    <property type="term" value="P:translation"/>
    <property type="evidence" value="ECO:0007669"/>
    <property type="project" value="TreeGrafter"/>
</dbReference>
<dbReference type="GO" id="GO:1990904">
    <property type="term" value="C:ribonucleoprotein complex"/>
    <property type="evidence" value="ECO:0007669"/>
    <property type="project" value="UniProtKB-KW"/>
</dbReference>
<name>A0A174U606_9FIRM</name>
<dbReference type="OrthoDB" id="1777747at2"/>
<feature type="domain" description="S1 motif" evidence="4">
    <location>
        <begin position="126"/>
        <end position="194"/>
    </location>
</feature>
<dbReference type="RefSeq" id="WP_006872994.1">
    <property type="nucleotide sequence ID" value="NZ_CABIWA010000001.1"/>
</dbReference>
<dbReference type="EMBL" id="QVME01000004">
    <property type="protein sequence ID" value="RGE67817.1"/>
    <property type="molecule type" value="Genomic_DNA"/>
</dbReference>
<comment type="similarity">
    <text evidence="1">Belongs to the bacterial ribosomal protein bS1 family.</text>
</comment>
<dbReference type="GO" id="GO:0005840">
    <property type="term" value="C:ribosome"/>
    <property type="evidence" value="ECO:0007669"/>
    <property type="project" value="UniProtKB-KW"/>
</dbReference>
<keyword evidence="2 5" id="KW-0689">Ribosomal protein</keyword>
<evidence type="ECO:0000256" key="1">
    <source>
        <dbReference type="ARBA" id="ARBA00006767"/>
    </source>
</evidence>
<dbReference type="Proteomes" id="UP000260828">
    <property type="component" value="Unassembled WGS sequence"/>
</dbReference>
<dbReference type="InterPro" id="IPR003029">
    <property type="entry name" value="S1_domain"/>
</dbReference>
<evidence type="ECO:0000313" key="9">
    <source>
        <dbReference type="Proteomes" id="UP000196386"/>
    </source>
</evidence>
<evidence type="ECO:0000313" key="6">
    <source>
        <dbReference type="EMBL" id="OUP68332.1"/>
    </source>
</evidence>
<dbReference type="InterPro" id="IPR050437">
    <property type="entry name" value="Ribos_protein_bS1-like"/>
</dbReference>
<evidence type="ECO:0000259" key="4">
    <source>
        <dbReference type="PROSITE" id="PS50126"/>
    </source>
</evidence>
<dbReference type="SMART" id="SM00316">
    <property type="entry name" value="S1"/>
    <property type="match status" value="2"/>
</dbReference>
<feature type="domain" description="S1 motif" evidence="4">
    <location>
        <begin position="210"/>
        <end position="236"/>
    </location>
</feature>
<reference evidence="9" key="2">
    <citation type="submission" date="2017-04" db="EMBL/GenBank/DDBJ databases">
        <title>Function of individual gut microbiota members based on whole genome sequencing of pure cultures obtained from chicken caecum.</title>
        <authorList>
            <person name="Medvecky M."/>
            <person name="Cejkova D."/>
            <person name="Polansky O."/>
            <person name="Karasova D."/>
            <person name="Kubasova T."/>
            <person name="Cizek A."/>
            <person name="Rychlik I."/>
        </authorList>
    </citation>
    <scope>NUCLEOTIDE SEQUENCE [LARGE SCALE GENOMIC DNA]</scope>
    <source>
        <strain evidence="9">An175</strain>
    </source>
</reference>
<dbReference type="Gene3D" id="2.40.50.140">
    <property type="entry name" value="Nucleic acid-binding proteins"/>
    <property type="match status" value="2"/>
</dbReference>